<dbReference type="EMBL" id="JBHSCO010000004">
    <property type="protein sequence ID" value="MFC4392031.1"/>
    <property type="molecule type" value="Genomic_DNA"/>
</dbReference>
<evidence type="ECO:0000259" key="2">
    <source>
        <dbReference type="Pfam" id="PF00326"/>
    </source>
</evidence>
<gene>
    <name evidence="3" type="ORF">ACFOY0_13610</name>
</gene>
<reference evidence="4" key="1">
    <citation type="journal article" date="2019" name="Int. J. Syst. Evol. Microbiol.">
        <title>The Global Catalogue of Microorganisms (GCM) 10K type strain sequencing project: providing services to taxonomists for standard genome sequencing and annotation.</title>
        <authorList>
            <consortium name="The Broad Institute Genomics Platform"/>
            <consortium name="The Broad Institute Genome Sequencing Center for Infectious Disease"/>
            <person name="Wu L."/>
            <person name="Ma J."/>
        </authorList>
    </citation>
    <scope>NUCLEOTIDE SEQUENCE [LARGE SCALE GENOMIC DNA]</scope>
    <source>
        <strain evidence="4">CGMCC 1.15345</strain>
    </source>
</reference>
<accession>A0ABV8W5T0</accession>
<evidence type="ECO:0000313" key="3">
    <source>
        <dbReference type="EMBL" id="MFC4392031.1"/>
    </source>
</evidence>
<evidence type="ECO:0000256" key="1">
    <source>
        <dbReference type="ARBA" id="ARBA00022801"/>
    </source>
</evidence>
<protein>
    <submittedName>
        <fullName evidence="3">S9 family peptidase</fullName>
    </submittedName>
</protein>
<keyword evidence="1" id="KW-0378">Hydrolase</keyword>
<dbReference type="RefSeq" id="WP_219071304.1">
    <property type="nucleotide sequence ID" value="NZ_JBHSCO010000004.1"/>
</dbReference>
<dbReference type="InterPro" id="IPR001375">
    <property type="entry name" value="Peptidase_S9_cat"/>
</dbReference>
<evidence type="ECO:0000313" key="4">
    <source>
        <dbReference type="Proteomes" id="UP001595719"/>
    </source>
</evidence>
<name>A0ABV8W5T0_9FLAO</name>
<dbReference type="PANTHER" id="PTHR42776:SF27">
    <property type="entry name" value="DIPEPTIDYL PEPTIDASE FAMILY MEMBER 6"/>
    <property type="match status" value="1"/>
</dbReference>
<keyword evidence="4" id="KW-1185">Reference proteome</keyword>
<proteinExistence type="predicted"/>
<organism evidence="3 4">
    <name type="scientific">Flavobacterium quisquiliarum</name>
    <dbReference type="NCBI Taxonomy" id="1834436"/>
    <lineage>
        <taxon>Bacteria</taxon>
        <taxon>Pseudomonadati</taxon>
        <taxon>Bacteroidota</taxon>
        <taxon>Flavobacteriia</taxon>
        <taxon>Flavobacteriales</taxon>
        <taxon>Flavobacteriaceae</taxon>
        <taxon>Flavobacterium</taxon>
    </lineage>
</organism>
<dbReference type="Pfam" id="PF00326">
    <property type="entry name" value="Peptidase_S9"/>
    <property type="match status" value="1"/>
</dbReference>
<dbReference type="Proteomes" id="UP001595719">
    <property type="component" value="Unassembled WGS sequence"/>
</dbReference>
<dbReference type="PANTHER" id="PTHR42776">
    <property type="entry name" value="SERINE PEPTIDASE S9 FAMILY MEMBER"/>
    <property type="match status" value="1"/>
</dbReference>
<comment type="caution">
    <text evidence="3">The sequence shown here is derived from an EMBL/GenBank/DDBJ whole genome shotgun (WGS) entry which is preliminary data.</text>
</comment>
<feature type="domain" description="Peptidase S9 prolyl oligopeptidase catalytic" evidence="2">
    <location>
        <begin position="680"/>
        <end position="859"/>
    </location>
</feature>
<sequence length="871" mass="101346">MKVIKFISARTFFRFTCFMFWLVTCPTVMGQANQKRLLTPKDYDYWNIMSPDKISCDGNWVSYRLHYEYSKKDTLVFQNSSGGQKHFHPDAKEGKFNAEMHFACISKDTLFLHDLKTGKMDKTPRVKAFEFSANHKFISIILKASDQKSDLEIRNTAGKVVYQLSGLTTYYFDPEQKGIVYETSQNDVSSVEMLLFKDDLKKKTVLQTGKASVKKLLWKADGISFLENTREHSKFYYYNIDLKKLSVLDSKKTIGFPKDMKLSEAFLSNPIHSKDGTKVIVWLKENEALTKPLDPKAVQIWNTKDKLLFDSRKYSGDIKLNDKMAIWNVKEDKLLQITDRELSQGFLSADYSCAFIFNPIAYEPQNRQHCPYDLYIVDLQNGKRNLLIPNYTLEEKPAGSPDGHYLCYAQNGHWWIYSILSDTHIKITEGMPVSFFSEDNNRPGENRPYGIGGWTDDGEIILYDRYDLWKISLDGKKKKRLTQGREIQKSFRIKLFNANTFYDPLQSFKYTLDLKKGFILETLNRETPASGLSFWNLKSGIREMVWENKKVNQIKKASDKDIYMYLDQNFESSPRLMLYDSRPKEIVQSNPQQQKYYWSRNKKIEYDVDGITTKGVLYYPSDFKEGEKYPLVLRIYERQFMYMNDYINPSMITGDGFNIHNYTTQGYFVLLPDINYEFGNLKKSVTNSVLAAVDAVVKEGNVDSTKIGIIGHSFGGYEVDLIITQTNRFATAVSGAPWTDLVSAYLYVGPMFQRPDFFRAEDHQLRIGKSLYEDTQSYLKNSPVLLASSVNTPLLGWAGAEDRHVNTLHSMEFYLALRRLNKEHTLLIYPNEEHQLVKNENAIDLNMRIMQWFNYYLKNGKKCDWFSTYYH</sequence>